<evidence type="ECO:0000313" key="2">
    <source>
        <dbReference type="Proteomes" id="UP000233140"/>
    </source>
</evidence>
<reference evidence="1" key="2">
    <citation type="submission" date="2025-09" db="UniProtKB">
        <authorList>
            <consortium name="Ensembl"/>
        </authorList>
    </citation>
    <scope>IDENTIFICATION</scope>
</reference>
<accession>A0A2K5Y233</accession>
<keyword evidence="2" id="KW-1185">Reference proteome</keyword>
<dbReference type="AlphaFoldDB" id="A0A2K5Y233"/>
<proteinExistence type="predicted"/>
<sequence length="94" mass="10746">MWGDEHWFFFSFKAYSFFEIHSSFESYACFLNGFSELLPENSEPLQGGVLNMRTLGARPCCKFTKLILPNLPCPLGQYRKVVRRTSLASQADLG</sequence>
<evidence type="ECO:0000313" key="1">
    <source>
        <dbReference type="Ensembl" id="ENSMLEP00000009624.1"/>
    </source>
</evidence>
<organism evidence="1 2">
    <name type="scientific">Mandrillus leucophaeus</name>
    <name type="common">Drill</name>
    <name type="synonym">Papio leucophaeus</name>
    <dbReference type="NCBI Taxonomy" id="9568"/>
    <lineage>
        <taxon>Eukaryota</taxon>
        <taxon>Metazoa</taxon>
        <taxon>Chordata</taxon>
        <taxon>Craniata</taxon>
        <taxon>Vertebrata</taxon>
        <taxon>Euteleostomi</taxon>
        <taxon>Mammalia</taxon>
        <taxon>Eutheria</taxon>
        <taxon>Euarchontoglires</taxon>
        <taxon>Primates</taxon>
        <taxon>Haplorrhini</taxon>
        <taxon>Catarrhini</taxon>
        <taxon>Cercopithecidae</taxon>
        <taxon>Cercopithecinae</taxon>
        <taxon>Mandrillus</taxon>
    </lineage>
</organism>
<protein>
    <submittedName>
        <fullName evidence="1">Uncharacterized protein</fullName>
    </submittedName>
</protein>
<dbReference type="Proteomes" id="UP000233140">
    <property type="component" value="Unassembled WGS sequence"/>
</dbReference>
<name>A0A2K5Y233_MANLE</name>
<reference evidence="1" key="1">
    <citation type="submission" date="2025-08" db="UniProtKB">
        <authorList>
            <consortium name="Ensembl"/>
        </authorList>
    </citation>
    <scope>IDENTIFICATION</scope>
</reference>
<dbReference type="OMA" id="EHWFFFS"/>
<dbReference type="Ensembl" id="ENSMLET00000033025.1">
    <property type="protein sequence ID" value="ENSMLEP00000009624.1"/>
    <property type="gene ID" value="ENSMLEG00000028990.1"/>
</dbReference>
<dbReference type="GeneTree" id="ENSGT00910000147387"/>